<comment type="caution">
    <text evidence="2">The sequence shown here is derived from an EMBL/GenBank/DDBJ whole genome shotgun (WGS) entry which is preliminary data.</text>
</comment>
<proteinExistence type="predicted"/>
<reference evidence="2 3" key="1">
    <citation type="submission" date="2024-02" db="EMBL/GenBank/DDBJ databases">
        <title>A draft genome for the cacao thread blight pathogen Marasmius crinis-equi.</title>
        <authorList>
            <person name="Cohen S.P."/>
            <person name="Baruah I.K."/>
            <person name="Amoako-Attah I."/>
            <person name="Bukari Y."/>
            <person name="Meinhardt L.W."/>
            <person name="Bailey B.A."/>
        </authorList>
    </citation>
    <scope>NUCLEOTIDE SEQUENCE [LARGE SCALE GENOMIC DNA]</scope>
    <source>
        <strain evidence="2 3">GH-76</strain>
    </source>
</reference>
<evidence type="ECO:0000313" key="2">
    <source>
        <dbReference type="EMBL" id="KAL0572835.1"/>
    </source>
</evidence>
<evidence type="ECO:0000313" key="3">
    <source>
        <dbReference type="Proteomes" id="UP001465976"/>
    </source>
</evidence>
<organism evidence="2 3">
    <name type="scientific">Marasmius crinis-equi</name>
    <dbReference type="NCBI Taxonomy" id="585013"/>
    <lineage>
        <taxon>Eukaryota</taxon>
        <taxon>Fungi</taxon>
        <taxon>Dikarya</taxon>
        <taxon>Basidiomycota</taxon>
        <taxon>Agaricomycotina</taxon>
        <taxon>Agaricomycetes</taxon>
        <taxon>Agaricomycetidae</taxon>
        <taxon>Agaricales</taxon>
        <taxon>Marasmiineae</taxon>
        <taxon>Marasmiaceae</taxon>
        <taxon>Marasmius</taxon>
    </lineage>
</organism>
<accession>A0ABR3FC47</accession>
<evidence type="ECO:0000256" key="1">
    <source>
        <dbReference type="SAM" id="Coils"/>
    </source>
</evidence>
<sequence length="536" mass="60860">MIQLRSLDPISPPASDCSEFLREAELDLTNCEKHLEALESRQIQLKLRQDDLRRDIAQIRSLRSPFRRMPTEIIQRIFELSSEGGEEGGNSFGVFGSWESTAFRISAVCYRWRVIALNTPDLWTDLAVQLHERARAPVEVFLARSKQKPLTLMLTEPGDEVRSGLQVLRSLVAHASRWRSVDYDEIYTLDAFRMLEEVSPLPALRSIVCSDPTAESSERARACTLLETLVIRYSHVRTVDPSFLPLKGIPNLVIEYGQDGAFTDSLEIVRTHADTIESLTYRSPLSCTLPAMVDEAMHTQIATGQEPIPCKKLYSLEVNLYHMDGVYVHLAEILQAFTLPVLKELHLLGDCAEHGVFKGQWPSRTFKDLLTRSRCGLTTLVLDGLPLSETELLDALQHIPLLEHLAIHEMSFTDVDEPVQLVQTVTKVLMKKLTAPLNAAEQGDISLFLPRLADLRLWVHKHFDADSEFVEMIRSRWYPRDTGTYTIRGTMRSSLEAAYLHIRRRYVDVLQYEPLKAFDHEGMKIVVKTTGQGLVV</sequence>
<dbReference type="Proteomes" id="UP001465976">
    <property type="component" value="Unassembled WGS sequence"/>
</dbReference>
<dbReference type="EMBL" id="JBAHYK010000576">
    <property type="protein sequence ID" value="KAL0572835.1"/>
    <property type="molecule type" value="Genomic_DNA"/>
</dbReference>
<keyword evidence="3" id="KW-1185">Reference proteome</keyword>
<keyword evidence="1" id="KW-0175">Coiled coil</keyword>
<name>A0ABR3FC47_9AGAR</name>
<protein>
    <recommendedName>
        <fullName evidence="4">F-box domain-containing protein</fullName>
    </recommendedName>
</protein>
<evidence type="ECO:0008006" key="4">
    <source>
        <dbReference type="Google" id="ProtNLM"/>
    </source>
</evidence>
<gene>
    <name evidence="2" type="ORF">V5O48_009124</name>
</gene>
<feature type="coiled-coil region" evidence="1">
    <location>
        <begin position="21"/>
        <end position="55"/>
    </location>
</feature>